<evidence type="ECO:0000256" key="1">
    <source>
        <dbReference type="SAM" id="Phobius"/>
    </source>
</evidence>
<evidence type="ECO:0000313" key="3">
    <source>
        <dbReference type="Proteomes" id="UP000502894"/>
    </source>
</evidence>
<dbReference type="EMBL" id="AP022839">
    <property type="protein sequence ID" value="BCA93794.1"/>
    <property type="molecule type" value="Genomic_DNA"/>
</dbReference>
<keyword evidence="1" id="KW-1133">Transmembrane helix</keyword>
<accession>A0A6F8SZD3</accession>
<reference evidence="2" key="1">
    <citation type="journal article" date="2020" name="Microbiol. Resour. Announc.">
        <title>Complete Genome Sequence of Novel Psychrotolerant Legionella Strain TUM19329, Isolated from Antarctic Lake Sediment.</title>
        <authorList>
            <person name="Shimada S."/>
            <person name="Nakai R."/>
            <person name="Aoki K."/>
            <person name="Shimoeda N."/>
            <person name="Ohno G."/>
            <person name="Miyazaki Y."/>
            <person name="Kudoh S."/>
            <person name="Imura S."/>
            <person name="Watanabe K."/>
            <person name="Ishii Y."/>
            <person name="Tateda K."/>
        </authorList>
    </citation>
    <scope>NUCLEOTIDE SEQUENCE [LARGE SCALE GENOMIC DNA]</scope>
    <source>
        <strain evidence="2">TUM19329</strain>
    </source>
</reference>
<protein>
    <submittedName>
        <fullName evidence="2">Uncharacterized protein</fullName>
    </submittedName>
</protein>
<proteinExistence type="predicted"/>
<keyword evidence="1" id="KW-0472">Membrane</keyword>
<evidence type="ECO:0000313" key="2">
    <source>
        <dbReference type="EMBL" id="BCA93794.1"/>
    </source>
</evidence>
<organism evidence="2 3">
    <name type="scientific">Legionella antarctica</name>
    <dbReference type="NCBI Taxonomy" id="2708020"/>
    <lineage>
        <taxon>Bacteria</taxon>
        <taxon>Pseudomonadati</taxon>
        <taxon>Pseudomonadota</taxon>
        <taxon>Gammaproteobacteria</taxon>
        <taxon>Legionellales</taxon>
        <taxon>Legionellaceae</taxon>
        <taxon>Legionella</taxon>
    </lineage>
</organism>
<keyword evidence="3" id="KW-1185">Reference proteome</keyword>
<dbReference type="KEGG" id="lant:TUM19329_01550"/>
<keyword evidence="1" id="KW-0812">Transmembrane</keyword>
<name>A0A6F8SZD3_9GAMM</name>
<sequence>MPYILISIFVLLPIILVILIHKFDEKENDGGSIKQAFTEGDLLVKHLCLRLRRVRSSHLMIALLVWITWELISINENLSNISSNTYGIDQNTTKHSY</sequence>
<feature type="transmembrane region" description="Helical" evidence="1">
    <location>
        <begin position="6"/>
        <end position="23"/>
    </location>
</feature>
<dbReference type="Proteomes" id="UP000502894">
    <property type="component" value="Chromosome"/>
</dbReference>
<dbReference type="AlphaFoldDB" id="A0A6F8SZD3"/>
<gene>
    <name evidence="2" type="ORF">TUM19329_01550</name>
</gene>